<protein>
    <submittedName>
        <fullName evidence="2">Uncharacterized protein</fullName>
    </submittedName>
</protein>
<sequence length="66" mass="7723">MLKMIRKASGNFQSWKVAYTTSIFFFVPRASDRGPYHFYSYTFILLIIFLSLSLSLSSYKCPTDYC</sequence>
<evidence type="ECO:0000313" key="2">
    <source>
        <dbReference type="EMBL" id="KAG0147814.1"/>
    </source>
</evidence>
<keyword evidence="1" id="KW-0472">Membrane</keyword>
<comment type="caution">
    <text evidence="2">The sequence shown here is derived from an EMBL/GenBank/DDBJ whole genome shotgun (WGS) entry which is preliminary data.</text>
</comment>
<keyword evidence="1" id="KW-0812">Transmembrane</keyword>
<keyword evidence="3" id="KW-1185">Reference proteome</keyword>
<dbReference type="AlphaFoldDB" id="A0A9P6NPC4"/>
<dbReference type="Proteomes" id="UP000886653">
    <property type="component" value="Unassembled WGS sequence"/>
</dbReference>
<evidence type="ECO:0000256" key="1">
    <source>
        <dbReference type="SAM" id="Phobius"/>
    </source>
</evidence>
<evidence type="ECO:0000313" key="3">
    <source>
        <dbReference type="Proteomes" id="UP000886653"/>
    </source>
</evidence>
<feature type="transmembrane region" description="Helical" evidence="1">
    <location>
        <begin position="38"/>
        <end position="59"/>
    </location>
</feature>
<gene>
    <name evidence="2" type="ORF">CROQUDRAFT_655589</name>
</gene>
<organism evidence="2 3">
    <name type="scientific">Cronartium quercuum f. sp. fusiforme G11</name>
    <dbReference type="NCBI Taxonomy" id="708437"/>
    <lineage>
        <taxon>Eukaryota</taxon>
        <taxon>Fungi</taxon>
        <taxon>Dikarya</taxon>
        <taxon>Basidiomycota</taxon>
        <taxon>Pucciniomycotina</taxon>
        <taxon>Pucciniomycetes</taxon>
        <taxon>Pucciniales</taxon>
        <taxon>Coleosporiaceae</taxon>
        <taxon>Cronartium</taxon>
    </lineage>
</organism>
<reference evidence="2" key="1">
    <citation type="submission" date="2013-11" db="EMBL/GenBank/DDBJ databases">
        <title>Genome sequence of the fusiform rust pathogen reveals effectors for host alternation and coevolution with pine.</title>
        <authorList>
            <consortium name="DOE Joint Genome Institute"/>
            <person name="Smith K."/>
            <person name="Pendleton A."/>
            <person name="Kubisiak T."/>
            <person name="Anderson C."/>
            <person name="Salamov A."/>
            <person name="Aerts A."/>
            <person name="Riley R."/>
            <person name="Clum A."/>
            <person name="Lindquist E."/>
            <person name="Ence D."/>
            <person name="Campbell M."/>
            <person name="Kronenberg Z."/>
            <person name="Feau N."/>
            <person name="Dhillon B."/>
            <person name="Hamelin R."/>
            <person name="Burleigh J."/>
            <person name="Smith J."/>
            <person name="Yandell M."/>
            <person name="Nelson C."/>
            <person name="Grigoriev I."/>
            <person name="Davis J."/>
        </authorList>
    </citation>
    <scope>NUCLEOTIDE SEQUENCE</scope>
    <source>
        <strain evidence="2">G11</strain>
    </source>
</reference>
<keyword evidence="1" id="KW-1133">Transmembrane helix</keyword>
<accession>A0A9P6NPC4</accession>
<dbReference type="EMBL" id="MU167243">
    <property type="protein sequence ID" value="KAG0147814.1"/>
    <property type="molecule type" value="Genomic_DNA"/>
</dbReference>
<proteinExistence type="predicted"/>
<name>A0A9P6NPC4_9BASI</name>